<dbReference type="AlphaFoldDB" id="A0A183EWR5"/>
<keyword evidence="1" id="KW-0732">Signal</keyword>
<gene>
    <name evidence="2" type="ORF">GPUH_LOCUS25407</name>
</gene>
<dbReference type="EMBL" id="UYRT01105040">
    <property type="protein sequence ID" value="VDN44164.1"/>
    <property type="molecule type" value="Genomic_DNA"/>
</dbReference>
<feature type="signal peptide" evidence="1">
    <location>
        <begin position="1"/>
        <end position="24"/>
    </location>
</feature>
<protein>
    <submittedName>
        <fullName evidence="4">Thioredoxin domain-containing protein</fullName>
    </submittedName>
</protein>
<organism evidence="4">
    <name type="scientific">Gongylonema pulchrum</name>
    <dbReference type="NCBI Taxonomy" id="637853"/>
    <lineage>
        <taxon>Eukaryota</taxon>
        <taxon>Metazoa</taxon>
        <taxon>Ecdysozoa</taxon>
        <taxon>Nematoda</taxon>
        <taxon>Chromadorea</taxon>
        <taxon>Rhabditida</taxon>
        <taxon>Spirurina</taxon>
        <taxon>Spiruromorpha</taxon>
        <taxon>Spiruroidea</taxon>
        <taxon>Gongylonematidae</taxon>
        <taxon>Gongylonema</taxon>
    </lineage>
</organism>
<dbReference type="Proteomes" id="UP000271098">
    <property type="component" value="Unassembled WGS sequence"/>
</dbReference>
<reference evidence="2 3" key="2">
    <citation type="submission" date="2018-11" db="EMBL/GenBank/DDBJ databases">
        <authorList>
            <consortium name="Pathogen Informatics"/>
        </authorList>
    </citation>
    <scope>NUCLEOTIDE SEQUENCE [LARGE SCALE GENOMIC DNA]</scope>
</reference>
<proteinExistence type="predicted"/>
<accession>A0A183EWR5</accession>
<evidence type="ECO:0000256" key="1">
    <source>
        <dbReference type="SAM" id="SignalP"/>
    </source>
</evidence>
<dbReference type="OrthoDB" id="10503665at2759"/>
<dbReference type="WBParaSite" id="GPUH_0002543601-mRNA-1">
    <property type="protein sequence ID" value="GPUH_0002543601-mRNA-1"/>
    <property type="gene ID" value="GPUH_0002543601"/>
</dbReference>
<keyword evidence="3" id="KW-1185">Reference proteome</keyword>
<evidence type="ECO:0000313" key="2">
    <source>
        <dbReference type="EMBL" id="VDN44164.1"/>
    </source>
</evidence>
<feature type="chain" id="PRO_5043139302" evidence="1">
    <location>
        <begin position="25"/>
        <end position="72"/>
    </location>
</feature>
<sequence length="72" mass="7978">MLAAASDCWLLPLLVLLAGHGCDGQEAQQPRPVTTSVAVDGTSVNEWRGYYKKEHSLVKPYQGHLVIFSFNY</sequence>
<evidence type="ECO:0000313" key="4">
    <source>
        <dbReference type="WBParaSite" id="GPUH_0002543601-mRNA-1"/>
    </source>
</evidence>
<evidence type="ECO:0000313" key="3">
    <source>
        <dbReference type="Proteomes" id="UP000271098"/>
    </source>
</evidence>
<name>A0A183EWR5_9BILA</name>
<reference evidence="4" key="1">
    <citation type="submission" date="2016-06" db="UniProtKB">
        <authorList>
            <consortium name="WormBaseParasite"/>
        </authorList>
    </citation>
    <scope>IDENTIFICATION</scope>
</reference>